<dbReference type="Gene3D" id="3.40.50.200">
    <property type="entry name" value="Peptidase S8/S53 domain"/>
    <property type="match status" value="1"/>
</dbReference>
<comment type="caution">
    <text evidence="12">The sequence shown here is derived from an EMBL/GenBank/DDBJ whole genome shotgun (WGS) entry which is preliminary data.</text>
</comment>
<dbReference type="EMBL" id="WTXG01000077">
    <property type="protein sequence ID" value="KAI0294261.1"/>
    <property type="molecule type" value="Genomic_DNA"/>
</dbReference>
<dbReference type="InterPro" id="IPR015366">
    <property type="entry name" value="S53_propep"/>
</dbReference>
<keyword evidence="7" id="KW-0106">Calcium</keyword>
<evidence type="ECO:0000256" key="1">
    <source>
        <dbReference type="ARBA" id="ARBA00001913"/>
    </source>
</evidence>
<dbReference type="Pfam" id="PF09286">
    <property type="entry name" value="Pro-kuma_activ"/>
    <property type="match status" value="1"/>
</dbReference>
<dbReference type="GO" id="GO:0006508">
    <property type="term" value="P:proteolysis"/>
    <property type="evidence" value="ECO:0007669"/>
    <property type="project" value="UniProtKB-KW"/>
</dbReference>
<keyword evidence="6" id="KW-0720">Serine protease</keyword>
<evidence type="ECO:0000313" key="12">
    <source>
        <dbReference type="EMBL" id="KAI0294261.1"/>
    </source>
</evidence>
<evidence type="ECO:0000256" key="8">
    <source>
        <dbReference type="ARBA" id="ARBA00023145"/>
    </source>
</evidence>
<dbReference type="AlphaFoldDB" id="A0AAD4QH71"/>
<comment type="caution">
    <text evidence="9">Lacks conserved residue(s) required for the propagation of feature annotation.</text>
</comment>
<evidence type="ECO:0000256" key="9">
    <source>
        <dbReference type="PROSITE-ProRule" id="PRU01032"/>
    </source>
</evidence>
<reference evidence="12" key="1">
    <citation type="journal article" date="2022" name="New Phytol.">
        <title>Evolutionary transition to the ectomycorrhizal habit in the genomes of a hyperdiverse lineage of mushroom-forming fungi.</title>
        <authorList>
            <person name="Looney B."/>
            <person name="Miyauchi S."/>
            <person name="Morin E."/>
            <person name="Drula E."/>
            <person name="Courty P.E."/>
            <person name="Kohler A."/>
            <person name="Kuo A."/>
            <person name="LaButti K."/>
            <person name="Pangilinan J."/>
            <person name="Lipzen A."/>
            <person name="Riley R."/>
            <person name="Andreopoulos W."/>
            <person name="He G."/>
            <person name="Johnson J."/>
            <person name="Nolan M."/>
            <person name="Tritt A."/>
            <person name="Barry K.W."/>
            <person name="Grigoriev I.V."/>
            <person name="Nagy L.G."/>
            <person name="Hibbett D."/>
            <person name="Henrissat B."/>
            <person name="Matheny P.B."/>
            <person name="Labbe J."/>
            <person name="Martin F.M."/>
        </authorList>
    </citation>
    <scope>NUCLEOTIDE SEQUENCE</scope>
    <source>
        <strain evidence="12">BPL690</strain>
    </source>
</reference>
<name>A0AAD4QH71_9AGAM</name>
<comment type="subcellular location">
    <subcellularLocation>
        <location evidence="2">Secreted</location>
        <location evidence="2">Extracellular space</location>
    </subcellularLocation>
</comment>
<evidence type="ECO:0000256" key="3">
    <source>
        <dbReference type="ARBA" id="ARBA00022670"/>
    </source>
</evidence>
<dbReference type="InterPro" id="IPR036852">
    <property type="entry name" value="Peptidase_S8/S53_dom_sf"/>
</dbReference>
<accession>A0AAD4QH71</accession>
<keyword evidence="4" id="KW-0479">Metal-binding</keyword>
<evidence type="ECO:0000256" key="7">
    <source>
        <dbReference type="ARBA" id="ARBA00022837"/>
    </source>
</evidence>
<evidence type="ECO:0000256" key="6">
    <source>
        <dbReference type="ARBA" id="ARBA00022825"/>
    </source>
</evidence>
<evidence type="ECO:0000256" key="4">
    <source>
        <dbReference type="ARBA" id="ARBA00022723"/>
    </source>
</evidence>
<evidence type="ECO:0000256" key="10">
    <source>
        <dbReference type="SAM" id="SignalP"/>
    </source>
</evidence>
<dbReference type="PANTHER" id="PTHR14218:SF15">
    <property type="entry name" value="TRIPEPTIDYL-PEPTIDASE 1"/>
    <property type="match status" value="1"/>
</dbReference>
<dbReference type="InterPro" id="IPR030400">
    <property type="entry name" value="Sedolisin_dom"/>
</dbReference>
<dbReference type="GO" id="GO:0046872">
    <property type="term" value="F:metal ion binding"/>
    <property type="evidence" value="ECO:0007669"/>
    <property type="project" value="UniProtKB-KW"/>
</dbReference>
<keyword evidence="8" id="KW-0865">Zymogen</keyword>
<evidence type="ECO:0000256" key="2">
    <source>
        <dbReference type="ARBA" id="ARBA00004239"/>
    </source>
</evidence>
<keyword evidence="10" id="KW-0732">Signal</keyword>
<dbReference type="InterPro" id="IPR050819">
    <property type="entry name" value="Tripeptidyl-peptidase_I"/>
</dbReference>
<protein>
    <submittedName>
        <fullName evidence="12">Family S53 protease</fullName>
    </submittedName>
</protein>
<dbReference type="Proteomes" id="UP001203297">
    <property type="component" value="Unassembled WGS sequence"/>
</dbReference>
<dbReference type="PANTHER" id="PTHR14218">
    <property type="entry name" value="PROTEASE S8 TRIPEPTIDYL PEPTIDASE I CLN2"/>
    <property type="match status" value="1"/>
</dbReference>
<dbReference type="GO" id="GO:0004252">
    <property type="term" value="F:serine-type endopeptidase activity"/>
    <property type="evidence" value="ECO:0007669"/>
    <property type="project" value="InterPro"/>
</dbReference>
<dbReference type="GO" id="GO:0008240">
    <property type="term" value="F:tripeptidyl-peptidase activity"/>
    <property type="evidence" value="ECO:0007669"/>
    <property type="project" value="TreeGrafter"/>
</dbReference>
<evidence type="ECO:0000259" key="11">
    <source>
        <dbReference type="PROSITE" id="PS51695"/>
    </source>
</evidence>
<keyword evidence="13" id="KW-1185">Reference proteome</keyword>
<evidence type="ECO:0000256" key="5">
    <source>
        <dbReference type="ARBA" id="ARBA00022801"/>
    </source>
</evidence>
<dbReference type="SUPFAM" id="SSF54897">
    <property type="entry name" value="Protease propeptides/inhibitors"/>
    <property type="match status" value="1"/>
</dbReference>
<evidence type="ECO:0000313" key="13">
    <source>
        <dbReference type="Proteomes" id="UP001203297"/>
    </source>
</evidence>
<dbReference type="SMART" id="SM00944">
    <property type="entry name" value="Pro-kuma_activ"/>
    <property type="match status" value="1"/>
</dbReference>
<feature type="domain" description="Peptidase S53" evidence="11">
    <location>
        <begin position="218"/>
        <end position="559"/>
    </location>
</feature>
<feature type="chain" id="PRO_5042085152" evidence="10">
    <location>
        <begin position="18"/>
        <end position="559"/>
    </location>
</feature>
<dbReference type="CDD" id="cd04056">
    <property type="entry name" value="Peptidases_S53"/>
    <property type="match status" value="1"/>
</dbReference>
<organism evidence="12 13">
    <name type="scientific">Multifurca ochricompacta</name>
    <dbReference type="NCBI Taxonomy" id="376703"/>
    <lineage>
        <taxon>Eukaryota</taxon>
        <taxon>Fungi</taxon>
        <taxon>Dikarya</taxon>
        <taxon>Basidiomycota</taxon>
        <taxon>Agaricomycotina</taxon>
        <taxon>Agaricomycetes</taxon>
        <taxon>Russulales</taxon>
        <taxon>Russulaceae</taxon>
        <taxon>Multifurca</taxon>
    </lineage>
</organism>
<dbReference type="GO" id="GO:0005576">
    <property type="term" value="C:extracellular region"/>
    <property type="evidence" value="ECO:0007669"/>
    <property type="project" value="UniProtKB-SubCell"/>
</dbReference>
<dbReference type="SUPFAM" id="SSF52743">
    <property type="entry name" value="Subtilisin-like"/>
    <property type="match status" value="1"/>
</dbReference>
<comment type="cofactor">
    <cofactor evidence="1">
        <name>Ca(2+)</name>
        <dbReference type="ChEBI" id="CHEBI:29108"/>
    </cofactor>
</comment>
<feature type="signal peptide" evidence="10">
    <location>
        <begin position="1"/>
        <end position="17"/>
    </location>
</feature>
<dbReference type="PROSITE" id="PS51695">
    <property type="entry name" value="SEDOLISIN"/>
    <property type="match status" value="1"/>
</dbReference>
<keyword evidence="5" id="KW-0378">Hydrolase</keyword>
<gene>
    <name evidence="12" type="ORF">B0F90DRAFT_1821366</name>
</gene>
<sequence length="559" mass="58857">MLYLYSLGLFALPVALASPHVWSDMVQHELIDLVPSGFVSKGPAPTSQVLKLRLALVQNNIKGLEEALMAVSSPDSPKYRQFLTKEETEAFVAPAQESVDAVTSFLSAHGITATKGSPAGDWLNIDVTVAQADALFDGQFTTFEHIASGMTSVRSLGYSIPASLKGHLDFVHPTVTFPQDPNHQPVYSIPISRRASFEAREPGGNTTTDAVPASCASEVTPACLQALYGIPATTSTPSRDGDLIGVSGFFEQFANVADLKSFLTAYRPDLPSTTTFGLQTVKEGTNSQVLSQAGVKADLDIQYTIGVASGLRTTFFSVGRVVNLNKDGTSDFVNLADFLLHMRHPPQVLTTSYGFNEPDIHGSVARRLCASYAQLGARGTSVLFSSGDGGVSGSKSSTCTTFVPTFPSGCPYITSVGATTGIGPEVSANFSSGGFSNLYPTPPYQSAAVSAYLTRLGSTNAGRFERRGRGFPDVSVQGENVKIFNAGSSRLVSGTGASTAIFAGVVALLNNELEAVGKHPLGFLNPFLYSNPGVFTDITSGSNPGCGTNASRLLQDGIR</sequence>
<proteinExistence type="predicted"/>
<keyword evidence="3 12" id="KW-0645">Protease</keyword>
<dbReference type="CDD" id="cd11377">
    <property type="entry name" value="Pro-peptidase_S53"/>
    <property type="match status" value="1"/>
</dbReference>